<feature type="compositionally biased region" description="Polar residues" evidence="6">
    <location>
        <begin position="299"/>
        <end position="309"/>
    </location>
</feature>
<dbReference type="SUPFAM" id="SSF56112">
    <property type="entry name" value="Protein kinase-like (PK-like)"/>
    <property type="match status" value="1"/>
</dbReference>
<organism evidence="8 9">
    <name type="scientific">Trichuris trichiura</name>
    <name type="common">Whipworm</name>
    <name type="synonym">Trichocephalus trichiurus</name>
    <dbReference type="NCBI Taxonomy" id="36087"/>
    <lineage>
        <taxon>Eukaryota</taxon>
        <taxon>Metazoa</taxon>
        <taxon>Ecdysozoa</taxon>
        <taxon>Nematoda</taxon>
        <taxon>Enoplea</taxon>
        <taxon>Dorylaimia</taxon>
        <taxon>Trichinellida</taxon>
        <taxon>Trichuridae</taxon>
        <taxon>Trichuris</taxon>
    </lineage>
</organism>
<dbReference type="InterPro" id="IPR011009">
    <property type="entry name" value="Kinase-like_dom_sf"/>
</dbReference>
<comment type="similarity">
    <text evidence="5">Belongs to the protein kinase superfamily.</text>
</comment>
<dbReference type="OrthoDB" id="2687620at2759"/>
<dbReference type="AlphaFoldDB" id="A0A077Z8Q5"/>
<dbReference type="EC" id="2.7.11.1" evidence="1"/>
<keyword evidence="3 4" id="KW-0067">ATP-binding</keyword>
<dbReference type="InterPro" id="IPR050235">
    <property type="entry name" value="CK1_Ser-Thr_kinase"/>
</dbReference>
<feature type="binding site" evidence="4">
    <location>
        <position position="48"/>
    </location>
    <ligand>
        <name>ATP</name>
        <dbReference type="ChEBI" id="CHEBI:30616"/>
    </ligand>
</feature>
<evidence type="ECO:0000256" key="2">
    <source>
        <dbReference type="ARBA" id="ARBA00022741"/>
    </source>
</evidence>
<dbReference type="Proteomes" id="UP000030665">
    <property type="component" value="Unassembled WGS sequence"/>
</dbReference>
<name>A0A077Z8Q5_TRITR</name>
<dbReference type="SMART" id="SM00220">
    <property type="entry name" value="S_TKc"/>
    <property type="match status" value="1"/>
</dbReference>
<dbReference type="Pfam" id="PF00069">
    <property type="entry name" value="Pkinase"/>
    <property type="match status" value="1"/>
</dbReference>
<dbReference type="PROSITE" id="PS00107">
    <property type="entry name" value="PROTEIN_KINASE_ATP"/>
    <property type="match status" value="1"/>
</dbReference>
<gene>
    <name evidence="8" type="ORF">TTRE_0000486601</name>
</gene>
<accession>A0A077Z8Q5</accession>
<proteinExistence type="inferred from homology"/>
<feature type="domain" description="Protein kinase" evidence="7">
    <location>
        <begin position="19"/>
        <end position="333"/>
    </location>
</feature>
<feature type="region of interest" description="Disordered" evidence="6">
    <location>
        <begin position="295"/>
        <end position="324"/>
    </location>
</feature>
<keyword evidence="8" id="KW-0418">Kinase</keyword>
<dbReference type="PROSITE" id="PS50011">
    <property type="entry name" value="PROTEIN_KINASE_DOM"/>
    <property type="match status" value="1"/>
</dbReference>
<dbReference type="STRING" id="36087.A0A077Z8Q5"/>
<evidence type="ECO:0000256" key="6">
    <source>
        <dbReference type="SAM" id="MobiDB-lite"/>
    </source>
</evidence>
<dbReference type="GO" id="GO:0004674">
    <property type="term" value="F:protein serine/threonine kinase activity"/>
    <property type="evidence" value="ECO:0007669"/>
    <property type="project" value="UniProtKB-KW"/>
</dbReference>
<reference evidence="8" key="1">
    <citation type="submission" date="2014-01" db="EMBL/GenBank/DDBJ databases">
        <authorList>
            <person name="Aslett M."/>
        </authorList>
    </citation>
    <scope>NUCLEOTIDE SEQUENCE</scope>
</reference>
<keyword evidence="9" id="KW-1185">Reference proteome</keyword>
<dbReference type="PROSITE" id="PS00108">
    <property type="entry name" value="PROTEIN_KINASE_ST"/>
    <property type="match status" value="1"/>
</dbReference>
<dbReference type="InterPro" id="IPR000719">
    <property type="entry name" value="Prot_kinase_dom"/>
</dbReference>
<dbReference type="Gene3D" id="1.10.510.10">
    <property type="entry name" value="Transferase(Phosphotransferase) domain 1"/>
    <property type="match status" value="1"/>
</dbReference>
<evidence type="ECO:0000256" key="3">
    <source>
        <dbReference type="ARBA" id="ARBA00022840"/>
    </source>
</evidence>
<evidence type="ECO:0000256" key="5">
    <source>
        <dbReference type="RuleBase" id="RU000304"/>
    </source>
</evidence>
<protein>
    <recommendedName>
        <fullName evidence="1">non-specific serine/threonine protein kinase</fullName>
        <ecNumber evidence="1">2.7.11.1</ecNumber>
    </recommendedName>
</protein>
<evidence type="ECO:0000259" key="7">
    <source>
        <dbReference type="PROSITE" id="PS50011"/>
    </source>
</evidence>
<dbReference type="GO" id="GO:0005524">
    <property type="term" value="F:ATP binding"/>
    <property type="evidence" value="ECO:0007669"/>
    <property type="project" value="UniProtKB-UniRule"/>
</dbReference>
<evidence type="ECO:0000313" key="8">
    <source>
        <dbReference type="EMBL" id="CDW56586.1"/>
    </source>
</evidence>
<sequence length="342" mass="38206">MNASVESTITVGSLIGGRWLVQRRLGKGGYGMVYAVDDIKGTGTYAMKVETRKRTLSKLRKETYILKKLANSTHACRYVDSGRHEQLEFLVMTKTGRDLHELRKKSKNKRFDIGTILQIGIQCVEALRDLHNIGFIHRDVKPSNFTIGVDSNGKQIIYMLDFGLAFQYGIPGKLCSYAGAPTFHGTLRYASFNAHGEKSLGMHDDLIALFYTLAELYRGQLPWSGNEGKYHLGLAKLKADVNEMFGDMPSEIVDIYKGLIHKSCRDPVDHSSIIATFTAVASKLEVPGTLNLEYDNQSEENNSVSTASLISEKPRKPPSKKPNWKKYLASLVASKKSHRSQK</sequence>
<reference evidence="8" key="2">
    <citation type="submission" date="2014-03" db="EMBL/GenBank/DDBJ databases">
        <title>The whipworm genome and dual-species transcriptomics of an intimate host-pathogen interaction.</title>
        <authorList>
            <person name="Foth B.J."/>
            <person name="Tsai I.J."/>
            <person name="Reid A.J."/>
            <person name="Bancroft A.J."/>
            <person name="Nichol S."/>
            <person name="Tracey A."/>
            <person name="Holroyd N."/>
            <person name="Cotton J.A."/>
            <person name="Stanley E.J."/>
            <person name="Zarowiecki M."/>
            <person name="Liu J.Z."/>
            <person name="Huckvale T."/>
            <person name="Cooper P.J."/>
            <person name="Grencis R.K."/>
            <person name="Berriman M."/>
        </authorList>
    </citation>
    <scope>NUCLEOTIDE SEQUENCE [LARGE SCALE GENOMIC DNA]</scope>
</reference>
<evidence type="ECO:0000313" key="9">
    <source>
        <dbReference type="Proteomes" id="UP000030665"/>
    </source>
</evidence>
<keyword evidence="5" id="KW-0723">Serine/threonine-protein kinase</keyword>
<keyword evidence="2 4" id="KW-0547">Nucleotide-binding</keyword>
<keyword evidence="8" id="KW-0808">Transferase</keyword>
<dbReference type="PANTHER" id="PTHR11909">
    <property type="entry name" value="CASEIN KINASE-RELATED"/>
    <property type="match status" value="1"/>
</dbReference>
<dbReference type="InterPro" id="IPR008271">
    <property type="entry name" value="Ser/Thr_kinase_AS"/>
</dbReference>
<dbReference type="EMBL" id="HG806057">
    <property type="protein sequence ID" value="CDW56586.1"/>
    <property type="molecule type" value="Genomic_DNA"/>
</dbReference>
<evidence type="ECO:0000256" key="4">
    <source>
        <dbReference type="PROSITE-ProRule" id="PRU10141"/>
    </source>
</evidence>
<evidence type="ECO:0000256" key="1">
    <source>
        <dbReference type="ARBA" id="ARBA00012513"/>
    </source>
</evidence>
<dbReference type="InterPro" id="IPR017441">
    <property type="entry name" value="Protein_kinase_ATP_BS"/>
</dbReference>